<feature type="transmembrane region" description="Helical" evidence="1">
    <location>
        <begin position="9"/>
        <end position="26"/>
    </location>
</feature>
<organism evidence="2 3">
    <name type="scientific">Eremococcus coleocola ACS-139-V-Col8</name>
    <dbReference type="NCBI Taxonomy" id="908337"/>
    <lineage>
        <taxon>Bacteria</taxon>
        <taxon>Bacillati</taxon>
        <taxon>Bacillota</taxon>
        <taxon>Bacilli</taxon>
        <taxon>Lactobacillales</taxon>
        <taxon>Aerococcaceae</taxon>
        <taxon>Eremococcus</taxon>
    </lineage>
</organism>
<evidence type="ECO:0000313" key="3">
    <source>
        <dbReference type="Proteomes" id="UP000005990"/>
    </source>
</evidence>
<dbReference type="EMBL" id="AENN01000012">
    <property type="protein sequence ID" value="EFR31465.1"/>
    <property type="molecule type" value="Genomic_DNA"/>
</dbReference>
<dbReference type="Pfam" id="PF10112">
    <property type="entry name" value="Halogen_Hydrol"/>
    <property type="match status" value="1"/>
</dbReference>
<dbReference type="RefSeq" id="WP_006418104.1">
    <property type="nucleotide sequence ID" value="NZ_AENN01000012.1"/>
</dbReference>
<evidence type="ECO:0000256" key="1">
    <source>
        <dbReference type="SAM" id="Phobius"/>
    </source>
</evidence>
<dbReference type="Proteomes" id="UP000005990">
    <property type="component" value="Unassembled WGS sequence"/>
</dbReference>
<dbReference type="eggNOG" id="COG4915">
    <property type="taxonomic scope" value="Bacteria"/>
</dbReference>
<keyword evidence="1" id="KW-0812">Transmembrane</keyword>
<name>E4KNN0_9LACT</name>
<gene>
    <name evidence="2" type="ORF">HMPREF9257_0811</name>
</gene>
<protein>
    <recommendedName>
        <fullName evidence="4">5-bromo-4-chloroindolyl phosphate hydrolysis protein</fullName>
    </recommendedName>
</protein>
<comment type="caution">
    <text evidence="2">The sequence shown here is derived from an EMBL/GenBank/DDBJ whole genome shotgun (WGS) entry which is preliminary data.</text>
</comment>
<proteinExistence type="predicted"/>
<reference evidence="2 3" key="1">
    <citation type="submission" date="2010-10" db="EMBL/GenBank/DDBJ databases">
        <authorList>
            <person name="Durkin A.S."/>
            <person name="Madupu R."/>
            <person name="Torralba M."/>
            <person name="Gillis M."/>
            <person name="Methe B."/>
            <person name="Sutton G."/>
            <person name="Nelson K.E."/>
        </authorList>
    </citation>
    <scope>NUCLEOTIDE SEQUENCE [LARGE SCALE GENOMIC DNA]</scope>
    <source>
        <strain evidence="2 3">ACS-139-V-Col8</strain>
    </source>
</reference>
<evidence type="ECO:0000313" key="2">
    <source>
        <dbReference type="EMBL" id="EFR31465.1"/>
    </source>
</evidence>
<dbReference type="AlphaFoldDB" id="E4KNN0"/>
<sequence length="207" mass="23527">MKPVTKQNLLALVIGLLFFLVTFTLLSWPFFLATLISLGTYFAVYLLASPVLRIGDVELEKLNNGAELKALYETSVLQVKQMKATKKEIKQAEISSRLAQLIQKATSILTYLEANPKEISSSRHFLDYYLSTANKISQNYLQMEAAQISSDKFKEIEHKTAEALKILDKIFANQRDGYHVNRMRDLEVETELLEKTLELGGGYLDEE</sequence>
<accession>E4KNN0</accession>
<evidence type="ECO:0008006" key="4">
    <source>
        <dbReference type="Google" id="ProtNLM"/>
    </source>
</evidence>
<dbReference type="STRING" id="908337.HMPREF9257_0811"/>
<keyword evidence="1" id="KW-0472">Membrane</keyword>
<dbReference type="InterPro" id="IPR018770">
    <property type="entry name" value="ChloroindolylP_hydrolase"/>
</dbReference>
<feature type="transmembrane region" description="Helical" evidence="1">
    <location>
        <begin position="32"/>
        <end position="52"/>
    </location>
</feature>
<dbReference type="OrthoDB" id="1624905at2"/>
<keyword evidence="1" id="KW-1133">Transmembrane helix</keyword>
<keyword evidence="3" id="KW-1185">Reference proteome</keyword>